<evidence type="ECO:0000313" key="1">
    <source>
        <dbReference type="EMBL" id="EOA88289.1"/>
    </source>
</evidence>
<name>R0KG63_EXST2</name>
<sequence length="56" mass="5982">MVKAVIRNVTVDFTCTALVLGLGQEGSSPRVLFGGEEPKQGCRSEITGDSMIMVRP</sequence>
<organism evidence="1 2">
    <name type="scientific">Exserohilum turcicum (strain 28A)</name>
    <name type="common">Northern leaf blight fungus</name>
    <name type="synonym">Setosphaeria turcica</name>
    <dbReference type="NCBI Taxonomy" id="671987"/>
    <lineage>
        <taxon>Eukaryota</taxon>
        <taxon>Fungi</taxon>
        <taxon>Dikarya</taxon>
        <taxon>Ascomycota</taxon>
        <taxon>Pezizomycotina</taxon>
        <taxon>Dothideomycetes</taxon>
        <taxon>Pleosporomycetidae</taxon>
        <taxon>Pleosporales</taxon>
        <taxon>Pleosporineae</taxon>
        <taxon>Pleosporaceae</taxon>
        <taxon>Exserohilum</taxon>
    </lineage>
</organism>
<reference evidence="1 2" key="2">
    <citation type="journal article" date="2013" name="PLoS Genet.">
        <title>Comparative genome structure, secondary metabolite, and effector coding capacity across Cochliobolus pathogens.</title>
        <authorList>
            <person name="Condon B.J."/>
            <person name="Leng Y."/>
            <person name="Wu D."/>
            <person name="Bushley K.E."/>
            <person name="Ohm R.A."/>
            <person name="Otillar R."/>
            <person name="Martin J."/>
            <person name="Schackwitz W."/>
            <person name="Grimwood J."/>
            <person name="MohdZainudin N."/>
            <person name="Xue C."/>
            <person name="Wang R."/>
            <person name="Manning V.A."/>
            <person name="Dhillon B."/>
            <person name="Tu Z.J."/>
            <person name="Steffenson B.J."/>
            <person name="Salamov A."/>
            <person name="Sun H."/>
            <person name="Lowry S."/>
            <person name="LaButti K."/>
            <person name="Han J."/>
            <person name="Copeland A."/>
            <person name="Lindquist E."/>
            <person name="Barry K."/>
            <person name="Schmutz J."/>
            <person name="Baker S.E."/>
            <person name="Ciuffetti L.M."/>
            <person name="Grigoriev I.V."/>
            <person name="Zhong S."/>
            <person name="Turgeon B.G."/>
        </authorList>
    </citation>
    <scope>NUCLEOTIDE SEQUENCE [LARGE SCALE GENOMIC DNA]</scope>
    <source>
        <strain evidence="2">28A</strain>
    </source>
</reference>
<dbReference type="RefSeq" id="XP_008024069.1">
    <property type="nucleotide sequence ID" value="XM_008025878.1"/>
</dbReference>
<proteinExistence type="predicted"/>
<accession>R0KG63</accession>
<dbReference type="HOGENOM" id="CLU_3015679_0_0_1"/>
<gene>
    <name evidence="1" type="ORF">SETTUDRAFT_27741</name>
</gene>
<reference evidence="1 2" key="1">
    <citation type="journal article" date="2012" name="PLoS Pathog.">
        <title>Diverse lifestyles and strategies of plant pathogenesis encoded in the genomes of eighteen Dothideomycetes fungi.</title>
        <authorList>
            <person name="Ohm R.A."/>
            <person name="Feau N."/>
            <person name="Henrissat B."/>
            <person name="Schoch C.L."/>
            <person name="Horwitz B.A."/>
            <person name="Barry K.W."/>
            <person name="Condon B.J."/>
            <person name="Copeland A.C."/>
            <person name="Dhillon B."/>
            <person name="Glaser F."/>
            <person name="Hesse C.N."/>
            <person name="Kosti I."/>
            <person name="LaButti K."/>
            <person name="Lindquist E.A."/>
            <person name="Lucas S."/>
            <person name="Salamov A.A."/>
            <person name="Bradshaw R.E."/>
            <person name="Ciuffetti L."/>
            <person name="Hamelin R.C."/>
            <person name="Kema G.H.J."/>
            <person name="Lawrence C."/>
            <person name="Scott J.A."/>
            <person name="Spatafora J.W."/>
            <person name="Turgeon B.G."/>
            <person name="de Wit P.J.G.M."/>
            <person name="Zhong S."/>
            <person name="Goodwin S.B."/>
            <person name="Grigoriev I.V."/>
        </authorList>
    </citation>
    <scope>NUCLEOTIDE SEQUENCE [LARGE SCALE GENOMIC DNA]</scope>
    <source>
        <strain evidence="2">28A</strain>
    </source>
</reference>
<keyword evidence="2" id="KW-1185">Reference proteome</keyword>
<evidence type="ECO:0000313" key="2">
    <source>
        <dbReference type="Proteomes" id="UP000016935"/>
    </source>
</evidence>
<dbReference type="Proteomes" id="UP000016935">
    <property type="component" value="Unassembled WGS sequence"/>
</dbReference>
<dbReference type="EMBL" id="KB908548">
    <property type="protein sequence ID" value="EOA88289.1"/>
    <property type="molecule type" value="Genomic_DNA"/>
</dbReference>
<protein>
    <submittedName>
        <fullName evidence="1">Uncharacterized protein</fullName>
    </submittedName>
</protein>
<dbReference type="GeneID" id="19403165"/>
<dbReference type="AlphaFoldDB" id="R0KG63"/>